<feature type="disulfide bond" evidence="15">
    <location>
        <begin position="1991"/>
        <end position="2006"/>
    </location>
</feature>
<feature type="disulfide bond" evidence="15">
    <location>
        <begin position="2261"/>
        <end position="2276"/>
    </location>
</feature>
<dbReference type="Gene3D" id="2.10.25.10">
    <property type="entry name" value="Laminin"/>
    <property type="match status" value="4"/>
</dbReference>
<dbReference type="InterPro" id="IPR018097">
    <property type="entry name" value="EGF_Ca-bd_CS"/>
</dbReference>
<keyword evidence="13" id="KW-0325">Glycoprotein</keyword>
<dbReference type="InterPro" id="IPR036055">
    <property type="entry name" value="LDL_receptor-like_sf"/>
</dbReference>
<dbReference type="Gene3D" id="4.10.400.10">
    <property type="entry name" value="Low-density Lipoprotein Receptor"/>
    <property type="match status" value="36"/>
</dbReference>
<feature type="domain" description="EGF-like" evidence="19">
    <location>
        <begin position="201"/>
        <end position="240"/>
    </location>
</feature>
<evidence type="ECO:0000256" key="18">
    <source>
        <dbReference type="SAM" id="SignalP"/>
    </source>
</evidence>
<name>A0A553RF51_9TELE</name>
<feature type="disulfide bond" evidence="15">
    <location>
        <begin position="88"/>
        <end position="100"/>
    </location>
</feature>
<dbReference type="PANTHER" id="PTHR22722:SF12">
    <property type="entry name" value="EGF-LIKE DOMAIN-CONTAINING PROTEIN"/>
    <property type="match status" value="1"/>
</dbReference>
<evidence type="ECO:0000256" key="4">
    <source>
        <dbReference type="ARBA" id="ARBA00022536"/>
    </source>
</evidence>
<feature type="disulfide bond" evidence="15">
    <location>
        <begin position="2330"/>
        <end position="2348"/>
    </location>
</feature>
<feature type="disulfide bond" evidence="15">
    <location>
        <begin position="1022"/>
        <end position="1037"/>
    </location>
</feature>
<dbReference type="PROSITE" id="PS00022">
    <property type="entry name" value="EGF_1"/>
    <property type="match status" value="1"/>
</dbReference>
<evidence type="ECO:0000256" key="11">
    <source>
        <dbReference type="ARBA" id="ARBA00023157"/>
    </source>
</evidence>
<feature type="disulfide bond" evidence="15">
    <location>
        <begin position="1143"/>
        <end position="1158"/>
    </location>
</feature>
<evidence type="ECO:0000256" key="2">
    <source>
        <dbReference type="ARBA" id="ARBA00004308"/>
    </source>
</evidence>
<feature type="disulfide bond" evidence="15">
    <location>
        <begin position="2066"/>
        <end position="2081"/>
    </location>
</feature>
<feature type="disulfide bond" evidence="15">
    <location>
        <begin position="2209"/>
        <end position="2227"/>
    </location>
</feature>
<evidence type="ECO:0000256" key="5">
    <source>
        <dbReference type="ARBA" id="ARBA00022583"/>
    </source>
</evidence>
<feature type="disulfide bond" evidence="15">
    <location>
        <begin position="67"/>
        <end position="82"/>
    </location>
</feature>
<feature type="disulfide bond" evidence="15">
    <location>
        <begin position="1747"/>
        <end position="1762"/>
    </location>
</feature>
<evidence type="ECO:0000256" key="16">
    <source>
        <dbReference type="PROSITE-ProRule" id="PRU00461"/>
    </source>
</evidence>
<evidence type="ECO:0000256" key="3">
    <source>
        <dbReference type="ARBA" id="ARBA00009939"/>
    </source>
</evidence>
<dbReference type="PROSITE" id="PS01209">
    <property type="entry name" value="LDLRA_1"/>
    <property type="match status" value="13"/>
</dbReference>
<dbReference type="OrthoDB" id="8831087at2759"/>
<feature type="disulfide bond" evidence="15">
    <location>
        <begin position="1881"/>
        <end position="1896"/>
    </location>
</feature>
<feature type="disulfide bond" evidence="15">
    <location>
        <begin position="1094"/>
        <end position="1109"/>
    </location>
</feature>
<keyword evidence="8" id="KW-0677">Repeat</keyword>
<keyword evidence="11 14" id="KW-1015">Disulfide bond</keyword>
<keyword evidence="12" id="KW-0675">Receptor</keyword>
<dbReference type="SUPFAM" id="SSF57424">
    <property type="entry name" value="LDL receptor-like module"/>
    <property type="match status" value="37"/>
</dbReference>
<evidence type="ECO:0000313" key="20">
    <source>
        <dbReference type="EMBL" id="TRZ00819.1"/>
    </source>
</evidence>
<feature type="disulfide bond" evidence="15">
    <location>
        <begin position="1529"/>
        <end position="1544"/>
    </location>
</feature>
<evidence type="ECO:0000256" key="7">
    <source>
        <dbReference type="ARBA" id="ARBA00022729"/>
    </source>
</evidence>
<feature type="repeat" description="LDL-receptor class B" evidence="16">
    <location>
        <begin position="2566"/>
        <end position="2609"/>
    </location>
</feature>
<feature type="disulfide bond" evidence="15">
    <location>
        <begin position="1323"/>
        <end position="1338"/>
    </location>
</feature>
<feature type="disulfide bond" evidence="15">
    <location>
        <begin position="894"/>
        <end position="909"/>
    </location>
</feature>
<dbReference type="SMART" id="SM00181">
    <property type="entry name" value="EGF"/>
    <property type="match status" value="13"/>
</dbReference>
<evidence type="ECO:0000256" key="14">
    <source>
        <dbReference type="PROSITE-ProRule" id="PRU00076"/>
    </source>
</evidence>
<feature type="disulfide bond" evidence="15">
    <location>
        <begin position="933"/>
        <end position="948"/>
    </location>
</feature>
<dbReference type="Gene3D" id="4.10.1220.10">
    <property type="entry name" value="EGF-type module"/>
    <property type="match status" value="2"/>
</dbReference>
<dbReference type="InterPro" id="IPR002172">
    <property type="entry name" value="LDrepeatLR_classA_rpt"/>
</dbReference>
<feature type="disulfide bond" evidence="15">
    <location>
        <begin position="1708"/>
        <end position="1723"/>
    </location>
</feature>
<dbReference type="FunFam" id="2.10.25.10:FF:000010">
    <property type="entry name" value="Pro-epidermal growth factor"/>
    <property type="match status" value="1"/>
</dbReference>
<feature type="disulfide bond" evidence="15">
    <location>
        <begin position="1372"/>
        <end position="1387"/>
    </location>
</feature>
<dbReference type="PROSITE" id="PS01187">
    <property type="entry name" value="EGF_CA"/>
    <property type="match status" value="2"/>
</dbReference>
<keyword evidence="5" id="KW-0254">Endocytosis</keyword>
<feature type="disulfide bond" evidence="15">
    <location>
        <begin position="132"/>
        <end position="150"/>
    </location>
</feature>
<feature type="chain" id="PRO_5021784497" description="EGF-like domain-containing protein" evidence="18">
    <location>
        <begin position="20"/>
        <end position="3238"/>
    </location>
</feature>
<feature type="disulfide bond" evidence="15">
    <location>
        <begin position="2202"/>
        <end position="2214"/>
    </location>
</feature>
<dbReference type="InterPro" id="IPR011042">
    <property type="entry name" value="6-blade_b-propeller_TolB-like"/>
</dbReference>
<dbReference type="InterPro" id="IPR001881">
    <property type="entry name" value="EGF-like_Ca-bd_dom"/>
</dbReference>
<feature type="disulfide bond" evidence="15">
    <location>
        <begin position="983"/>
        <end position="998"/>
    </location>
</feature>
<feature type="disulfide bond" evidence="15">
    <location>
        <begin position="2114"/>
        <end position="2129"/>
    </location>
</feature>
<dbReference type="FunFam" id="4.10.400.10:FF:000045">
    <property type="entry name" value="Low-density lipoprotein receptor-related protein 2"/>
    <property type="match status" value="1"/>
</dbReference>
<gene>
    <name evidence="20" type="ORF">DNTS_026704</name>
</gene>
<dbReference type="GO" id="GO:0043235">
    <property type="term" value="C:receptor complex"/>
    <property type="evidence" value="ECO:0007669"/>
    <property type="project" value="TreeGrafter"/>
</dbReference>
<feature type="disulfide bond" evidence="15">
    <location>
        <begin position="804"/>
        <end position="819"/>
    </location>
</feature>
<dbReference type="Gene3D" id="2.120.10.30">
    <property type="entry name" value="TolB, C-terminal domain"/>
    <property type="match status" value="4"/>
</dbReference>
<keyword evidence="7 18" id="KW-0732">Signal</keyword>
<dbReference type="GO" id="GO:0042562">
    <property type="term" value="F:hormone binding"/>
    <property type="evidence" value="ECO:0007669"/>
    <property type="project" value="TreeGrafter"/>
</dbReference>
<evidence type="ECO:0000313" key="21">
    <source>
        <dbReference type="Proteomes" id="UP000316079"/>
    </source>
</evidence>
<dbReference type="STRING" id="623744.A0A553RF51"/>
<dbReference type="GO" id="GO:0005509">
    <property type="term" value="F:calcium ion binding"/>
    <property type="evidence" value="ECO:0007669"/>
    <property type="project" value="InterPro"/>
</dbReference>
<feature type="disulfide bond" evidence="15">
    <location>
        <begin position="2153"/>
        <end position="2168"/>
    </location>
</feature>
<evidence type="ECO:0000256" key="17">
    <source>
        <dbReference type="SAM" id="Phobius"/>
    </source>
</evidence>
<protein>
    <recommendedName>
        <fullName evidence="19">EGF-like domain-containing protein</fullName>
    </recommendedName>
</protein>
<keyword evidence="21" id="KW-1185">Reference proteome</keyword>
<feature type="disulfide bond" evidence="15">
    <location>
        <begin position="1182"/>
        <end position="1197"/>
    </location>
</feature>
<dbReference type="FunFam" id="4.10.400.10:FF:000065">
    <property type="entry name" value="Transmembrane protease serine 7"/>
    <property type="match status" value="1"/>
</dbReference>
<dbReference type="PROSITE" id="PS50068">
    <property type="entry name" value="LDLRA_2"/>
    <property type="match status" value="39"/>
</dbReference>
<feature type="repeat" description="LDL-receptor class B" evidence="16">
    <location>
        <begin position="2610"/>
        <end position="2652"/>
    </location>
</feature>
<organism evidence="20 21">
    <name type="scientific">Danionella cerebrum</name>
    <dbReference type="NCBI Taxonomy" id="2873325"/>
    <lineage>
        <taxon>Eukaryota</taxon>
        <taxon>Metazoa</taxon>
        <taxon>Chordata</taxon>
        <taxon>Craniata</taxon>
        <taxon>Vertebrata</taxon>
        <taxon>Euteleostomi</taxon>
        <taxon>Actinopterygii</taxon>
        <taxon>Neopterygii</taxon>
        <taxon>Teleostei</taxon>
        <taxon>Ostariophysi</taxon>
        <taxon>Cypriniformes</taxon>
        <taxon>Danionidae</taxon>
        <taxon>Danioninae</taxon>
        <taxon>Danionella</taxon>
    </lineage>
</organism>
<feature type="disulfide bond" evidence="15">
    <location>
        <begin position="844"/>
        <end position="859"/>
    </location>
</feature>
<dbReference type="PROSITE" id="PS51120">
    <property type="entry name" value="LDLRB"/>
    <property type="match status" value="3"/>
</dbReference>
<dbReference type="GO" id="GO:0016324">
    <property type="term" value="C:apical plasma membrane"/>
    <property type="evidence" value="ECO:0007669"/>
    <property type="project" value="TreeGrafter"/>
</dbReference>
<feature type="disulfide bond" evidence="15">
    <location>
        <begin position="1480"/>
        <end position="1495"/>
    </location>
</feature>
<evidence type="ECO:0000256" key="6">
    <source>
        <dbReference type="ARBA" id="ARBA00022692"/>
    </source>
</evidence>
<feature type="disulfide bond" evidence="15">
    <location>
        <begin position="1831"/>
        <end position="1846"/>
    </location>
</feature>
<evidence type="ECO:0000256" key="8">
    <source>
        <dbReference type="ARBA" id="ARBA00022737"/>
    </source>
</evidence>
<feature type="disulfide bond" evidence="15">
    <location>
        <begin position="125"/>
        <end position="137"/>
    </location>
</feature>
<feature type="disulfide bond" evidence="15">
    <location>
        <begin position="2242"/>
        <end position="2254"/>
    </location>
</feature>
<evidence type="ECO:0000256" key="15">
    <source>
        <dbReference type="PROSITE-ProRule" id="PRU00124"/>
    </source>
</evidence>
<dbReference type="InterPro" id="IPR023415">
    <property type="entry name" value="LDLR_class-A_CS"/>
</dbReference>
<feature type="disulfide bond" evidence="15">
    <location>
        <begin position="1920"/>
        <end position="1935"/>
    </location>
</feature>
<dbReference type="CDD" id="cd00054">
    <property type="entry name" value="EGF_CA"/>
    <property type="match status" value="1"/>
</dbReference>
<comment type="similarity">
    <text evidence="3">Belongs to the LDLR family.</text>
</comment>
<dbReference type="InterPro" id="IPR051221">
    <property type="entry name" value="LDLR-related"/>
</dbReference>
<dbReference type="InterPro" id="IPR000033">
    <property type="entry name" value="LDLR_classB_rpt"/>
</dbReference>
<dbReference type="FunFam" id="2.120.10.30:FF:000241">
    <property type="entry name" value="Low-density lipoprotein receptor-related protein 6"/>
    <property type="match status" value="1"/>
</dbReference>
<reference evidence="20 21" key="1">
    <citation type="journal article" date="2019" name="Sci. Data">
        <title>Hybrid genome assembly and annotation of Danionella translucida.</title>
        <authorList>
            <person name="Kadobianskyi M."/>
            <person name="Schulze L."/>
            <person name="Schuelke M."/>
            <person name="Judkewitz B."/>
        </authorList>
    </citation>
    <scope>NUCLEOTIDE SEQUENCE [LARGE SCALE GENOMIC DNA]</scope>
    <source>
        <strain evidence="20 21">Bolton</strain>
    </source>
</reference>
<keyword evidence="6 17" id="KW-0812">Transmembrane</keyword>
<proteinExistence type="inferred from homology"/>
<dbReference type="SUPFAM" id="SSF57196">
    <property type="entry name" value="EGF/Laminin"/>
    <property type="match status" value="2"/>
</dbReference>
<evidence type="ECO:0000259" key="19">
    <source>
        <dbReference type="PROSITE" id="PS50026"/>
    </source>
</evidence>
<keyword evidence="9 17" id="KW-1133">Transmembrane helix</keyword>
<keyword evidence="4 14" id="KW-0245">EGF-like domain</keyword>
<dbReference type="SUPFAM" id="SSF57184">
    <property type="entry name" value="Growth factor receptor domain"/>
    <property type="match status" value="2"/>
</dbReference>
<feature type="disulfide bond" evidence="15">
    <location>
        <begin position="1791"/>
        <end position="1806"/>
    </location>
</feature>
<feature type="disulfide bond" evidence="15">
    <location>
        <begin position="2323"/>
        <end position="2335"/>
    </location>
</feature>
<dbReference type="InterPro" id="IPR000152">
    <property type="entry name" value="EGF-type_Asp/Asn_hydroxyl_site"/>
</dbReference>
<accession>A0A553RF51</accession>
<evidence type="ECO:0000256" key="9">
    <source>
        <dbReference type="ARBA" id="ARBA00022989"/>
    </source>
</evidence>
<feature type="disulfide bond" evidence="15">
    <location>
        <begin position="2221"/>
        <end position="2236"/>
    </location>
</feature>
<dbReference type="Pfam" id="PF12662">
    <property type="entry name" value="cEGF"/>
    <property type="match status" value="2"/>
</dbReference>
<dbReference type="InterPro" id="IPR026823">
    <property type="entry name" value="cEGF"/>
</dbReference>
<sequence>MDQYLFSLSLMVAAAEISGSVMMECACHTGGAVMASATARMDQMRWSVAEDFECTDGSGCVIESGVCDGLAQCPDGSDEWDCSWRIGCQSDDWKCRNNICIPRELLCNEEDDCGDNSDEEACGACEKMGIRCPDGACLSQREKCDGVSQCSDQRDEPLTCGKSCRDGNGGCSHNCSEQWWGALCSCPAGMSLSANGQACEDVNECAQPFGPCIQLCSNTPGSYRCLCQNGFKMLSNDSCEAPGPEVKLLTIRNGLVGLVNVRTRLYEPVFTSETELVAMSSDVQRNVIYWAGVNGNIYKASNRKSTVIYSGQEGVHSLAVDWITGQLYWTSVTQKAILTGASDGSVMGVILSKHIDPSDLVISSIESFLFWMNKGENEEMTIERADMDGLARTTLVFITAQLPKSLTLDVTASRLYWISVLKMSIETIRTDGTGRFTFWDVFDRSPPQALAVFNGWFFWADQKRLWQAPQVQATDIQNGFILKATLPLLSIYHPLQQPQGYSACKNSGCQLCLPSKMSNTGFTCLCPEGTLPMSYGACENFKVAYATSMAIYSLEFSGRTPVKTDLLKTEEDIQSFDMYWQRECVVWSNGTGHVKTNIRDKDLSEYILTMKPACIVRVDQRTGNLYWLACDELSIGVSTVGPLERSISRQLYQAKSPIQDLFVDWQRGKLYWLEGNQIMRMKLGLFGGNAEAVFSFEEYAVMSLLKMRRYSAGKDKIIPGFIMAAYEPYMVALFNDVLTVWNRKNGARVSGVVVENEIVGMSVAVREIPQGKVAEVVRRTEVTCKSPLVLCQGSTVCISRSQQCDGRRDCPDGSDEASCLHMCAKPDDFLCKDGSKCVEKDVLCDGVFDCFDGSDEGQCSSMVTESSIMGPLRCRLGSKPCENGKKCVLLSHLCDGEMDCDDESDEQDCDEQCEPGDFLCGDRSKCIDGGLVCDGRSDCIDGSDEDGCPTISTETTVSGPLRCRVGSTPCKNGLQCVLNTHLCDNERDCDDGSDEHGCQTQCEADQFQCAHGRMCIDRKLVCDGTAQCQDRSDELNCFTRSHDCKHQCDNKTRCIPESFLCDGERDCLDATDEANCCEFLCKDRRKCVEEDLVCDGRSDCFDGSDERDCYASGRVSDRGPLKCRVGSKACNNGQSCVLFINLCDGERDCNDGSDEWGCAYRCKADQFQCAHGRMCIDRKLMCDGTAQCQDRSDELNCFTRSHDCKHQCDNKTRCIPESFLCDGERDCLDATDEANCSEIKKVEINVVSAKKDSQDFQPPAPVCRSPSMLCPGTSICIPQTRLCNGKLDCPDGSDEVSCLDACSNPGEFLCKDRRKCVEEDLVCDGRSDCFDGSDERDCYASGRVSDRGPLKCRVGSKACNNGQSCVLFINLCDGERDCNDGSDEWGCAYRCKAAEIKKVEINVVSAKKDSQDIQPPAPVCQSPSMLCPGTSICIPQTRLCNGKLDCPDGSDEVSCLDACSNPGEFLCKDRRKCVEEDLVCDGRSDCFDGSDEMDCYMSGRVSDRGPLKCRVGSKACNNGRGCVLFSHLCDGEMDCKDGSDEKHCELQCNPAMPTPPSPCKSPYVACQGTSLCILQRYLCDGRKDCPDGSDERPCLRNCPYRSDFMCKDRTKCIDRKMVCDGRFHCIDQSDEMDCPTSAPATSPKSSLKCRVGSKPCKDGRDCVLFSHLCDGDMDCDDGSDEAGCAYKCKQGEFQCAHGRKCIDSKLVCDGKPQCQDFSDEKDCFTRSKSCSHRCDNKTRCIPENFLCDGETDCMDGTDESDCGYPSELVKCDSPAVLCRDGSLCIPQSLLCDGKRDCPDGYDETFCLDNCPNTDDFLCKDKRKCVVRELVCDGRSDCIDGSDEDGCPTISTETTVSGPLRCRVGSTPCKNGLQCVLNTHLCDNERDCDDGSDEHGCQTQCEADQFQCAHGRMCIDRKLVCDGTAQCQDRSDELNCFTRSHDCKHQCDNKTRCIPESFLSLITETSFKGPICSSPSVFCHETSKCISGSQLCDGKPDCPNGADELFCLTSCPDPGQFLCKDRRSCLHKDLVCDGYIQCADGSDEQRCPTCALRCDQKTVCLTKPQLCDGTQDCSDGSDEKNCYGVDASASVPRRCPLSSKPCRNGKECVPNSNVCDGEKDCTDGSDEWGCEWKCRKDQFQCAHGKKCIDLNQVCDGTAQCQDRSDEMKCVKVSDECRHPCDNYTRCVPETFLCDGERDFVEPCSSGGFQCSSGQCVTLNLRCDGYADCRDHSDEKGCPQPPHCPVNLRCPHTHQCLLNEWFCDGEQDCSDGFDERNCEVPQLKCGAFQWPCASKTQCIAKTWRCDGMKDCKDESDEAGCGEVKCPTHLYRCGSGECVEPHLFCNEVVDCMDASDEEQLSTFAELTQSFCLQRCGCKAGFRLQPDGLTCMDIDECKEIQTAPCSQNCINTLGSYMCRCHPDFILEPDGHSCKTADEPRLLVSEQDELVCLSLRSSRIQTLAEPGRKPIFSLDYDLREGRVYWVSFEDKSIKYVSHDEKENTGTIVKGVKSDSIAIDWLGRNLYWVDGVAGQILAVRLSSSVVQPEDFVVVLEEDLDQVNSLVLLPQNGIMVWSKIGGEARIERSSMDGADRKVLISRGLKWPVSLSVDILTDRLYWIDEKLSCVVSASLNGENIRFLQLTEMPSPLSLAVFNDQIYWSDAQRRSVQAADKVTGKNRKTLLKRPGQPFSLKVAHHLLQPNVSNPCEKLRCSHVCLLAPGLRALCRCPPGVLLAADGVTCGPPVDTSSSFLMLLSRTTITQIFLGSELGLKKWPSHRSLHLLGVSEASGFDLLLRDSSLSVADASQGSVSQLKLGSSSLTPVGPLLQLKGDLLTALAVDWVTQNLFWSSVQSPQIHVTAPGGKYSRLVLQVQLEGMVSIALHPPSGRLCFTAVGRRGPESLPQIDCAHMDGNNRTLLWRGSRMAVSLAFSGTGKALYWADIKSRLICSINMDGSKYMEYPTGSDFMVSFARIDNIFFWVTLENGTAKLWFSDSFQPKRLWFEVKTSAVELKAYSSSSQKGTNLCSENNGGCSHFCLPYPGGRSCLCAQNYLTVNTTKCVSSLQCPLGNRACGDGITCIAAAKFCDQVLDCPDGSDEECDFGKTKPGVKSKSGTFSLDSTADRSPAQSCDAELCSGHGKCAIVKAVPVCECDEGFSGDLCQNAKSSHTALALTLTFLFGGALVAALILRRRRSQAAREKPIEKENLVTDVEEPITFSTQNFDNELYDPEEASIAPANSIPVSS</sequence>
<dbReference type="PROSITE" id="PS00010">
    <property type="entry name" value="ASX_HYDROXYL"/>
    <property type="match status" value="1"/>
</dbReference>
<evidence type="ECO:0000256" key="13">
    <source>
        <dbReference type="ARBA" id="ARBA00023180"/>
    </source>
</evidence>
<dbReference type="PROSITE" id="PS50026">
    <property type="entry name" value="EGF_3"/>
    <property type="match status" value="2"/>
</dbReference>
<evidence type="ECO:0000256" key="10">
    <source>
        <dbReference type="ARBA" id="ARBA00023136"/>
    </source>
</evidence>
<comment type="caution">
    <text evidence="20">The sequence shown here is derived from an EMBL/GenBank/DDBJ whole genome shotgun (WGS) entry which is preliminary data.</text>
</comment>
<evidence type="ECO:0000256" key="12">
    <source>
        <dbReference type="ARBA" id="ARBA00023170"/>
    </source>
</evidence>
<dbReference type="GO" id="GO:0006898">
    <property type="term" value="P:receptor-mediated endocytosis"/>
    <property type="evidence" value="ECO:0007669"/>
    <property type="project" value="TreeGrafter"/>
</dbReference>
<feature type="signal peptide" evidence="18">
    <location>
        <begin position="1"/>
        <end position="19"/>
    </location>
</feature>
<feature type="disulfide bond" evidence="15">
    <location>
        <begin position="2031"/>
        <end position="2046"/>
    </location>
</feature>
<feature type="domain" description="EGF-like" evidence="19">
    <location>
        <begin position="3120"/>
        <end position="3156"/>
    </location>
</feature>
<feature type="disulfide bond" evidence="15">
    <location>
        <begin position="1669"/>
        <end position="1684"/>
    </location>
</feature>
<dbReference type="PANTHER" id="PTHR22722">
    <property type="entry name" value="LOW-DENSITY LIPOPROTEIN RECEPTOR-RELATED PROTEIN 2-RELATED"/>
    <property type="match status" value="1"/>
</dbReference>
<dbReference type="GO" id="GO:0012505">
    <property type="term" value="C:endomembrane system"/>
    <property type="evidence" value="ECO:0007669"/>
    <property type="project" value="UniProtKB-SubCell"/>
</dbReference>
<dbReference type="InterPro" id="IPR009030">
    <property type="entry name" value="Growth_fac_rcpt_cys_sf"/>
</dbReference>
<feature type="disulfide bond" evidence="15">
    <location>
        <begin position="1061"/>
        <end position="1076"/>
    </location>
</feature>
<dbReference type="PROSITE" id="PS01186">
    <property type="entry name" value="EGF_2"/>
    <property type="match status" value="2"/>
</dbReference>
<dbReference type="SUPFAM" id="SSF63825">
    <property type="entry name" value="YWTD domain"/>
    <property type="match status" value="3"/>
</dbReference>
<feature type="disulfide bond" evidence="15">
    <location>
        <begin position="95"/>
        <end position="113"/>
    </location>
</feature>
<feature type="transmembrane region" description="Helical" evidence="17">
    <location>
        <begin position="3164"/>
        <end position="3183"/>
    </location>
</feature>
<feature type="disulfide bond" evidence="15">
    <location>
        <begin position="1619"/>
        <end position="1634"/>
    </location>
</feature>
<dbReference type="SMART" id="SM00135">
    <property type="entry name" value="LY"/>
    <property type="match status" value="11"/>
</dbReference>
<feature type="disulfide bond" evidence="15">
    <location>
        <begin position="1283"/>
        <end position="1298"/>
    </location>
</feature>
<feature type="disulfide bond" evidence="14">
    <location>
        <begin position="3146"/>
        <end position="3155"/>
    </location>
</feature>
<comment type="caution">
    <text evidence="14">Lacks conserved residue(s) required for the propagation of feature annotation.</text>
</comment>
<dbReference type="PRINTS" id="PR00261">
    <property type="entry name" value="LDLRECEPTOR"/>
</dbReference>
<dbReference type="EMBL" id="SRMA01024241">
    <property type="protein sequence ID" value="TRZ00819.1"/>
    <property type="molecule type" value="Genomic_DNA"/>
</dbReference>
<evidence type="ECO:0000256" key="1">
    <source>
        <dbReference type="ARBA" id="ARBA00004167"/>
    </source>
</evidence>
<dbReference type="Proteomes" id="UP000316079">
    <property type="component" value="Unassembled WGS sequence"/>
</dbReference>
<dbReference type="SMART" id="SM00192">
    <property type="entry name" value="LDLa"/>
    <property type="match status" value="39"/>
</dbReference>
<feature type="disulfide bond" evidence="15">
    <location>
        <begin position="107"/>
        <end position="122"/>
    </location>
</feature>
<keyword evidence="10 17" id="KW-0472">Membrane</keyword>
<dbReference type="Pfam" id="PF14670">
    <property type="entry name" value="FXa_inhibition"/>
    <property type="match status" value="1"/>
</dbReference>
<feature type="repeat" description="LDL-receptor class B" evidence="16">
    <location>
        <begin position="367"/>
        <end position="412"/>
    </location>
</feature>
<comment type="subcellular location">
    <subcellularLocation>
        <location evidence="2">Endomembrane system</location>
    </subcellularLocation>
    <subcellularLocation>
        <location evidence="1">Membrane</location>
        <topology evidence="1">Single-pass membrane protein</topology>
    </subcellularLocation>
</comment>
<dbReference type="CDD" id="cd00112">
    <property type="entry name" value="LDLa"/>
    <property type="match status" value="37"/>
</dbReference>
<feature type="disulfide bond" evidence="15">
    <location>
        <begin position="1221"/>
        <end position="1236"/>
    </location>
</feature>
<dbReference type="InterPro" id="IPR000742">
    <property type="entry name" value="EGF"/>
</dbReference>
<dbReference type="Pfam" id="PF00057">
    <property type="entry name" value="Ldl_recept_a"/>
    <property type="match status" value="36"/>
</dbReference>
<dbReference type="SMART" id="SM00179">
    <property type="entry name" value="EGF_CA"/>
    <property type="match status" value="3"/>
</dbReference>
<feature type="disulfide bond" evidence="15">
    <location>
        <begin position="1579"/>
        <end position="1594"/>
    </location>
</feature>
<feature type="disulfide bond" evidence="15">
    <location>
        <begin position="1440"/>
        <end position="1455"/>
    </location>
</feature>
<feature type="disulfide bond" evidence="15">
    <location>
        <begin position="2303"/>
        <end position="2318"/>
    </location>
</feature>